<dbReference type="EMBL" id="LCKW01000067">
    <property type="protein sequence ID" value="KKU05628.1"/>
    <property type="molecule type" value="Genomic_DNA"/>
</dbReference>
<comment type="caution">
    <text evidence="1">The sequence shown here is derived from an EMBL/GenBank/DDBJ whole genome shotgun (WGS) entry which is preliminary data.</text>
</comment>
<dbReference type="Proteomes" id="UP000034354">
    <property type="component" value="Unassembled WGS sequence"/>
</dbReference>
<proteinExistence type="predicted"/>
<organism evidence="1 2">
    <name type="scientific">Candidatus Uhrbacteria bacterium GW2011_GWE2_45_35</name>
    <dbReference type="NCBI Taxonomy" id="1618993"/>
    <lineage>
        <taxon>Bacteria</taxon>
        <taxon>Candidatus Uhriibacteriota</taxon>
    </lineage>
</organism>
<evidence type="ECO:0000313" key="2">
    <source>
        <dbReference type="Proteomes" id="UP000034354"/>
    </source>
</evidence>
<name>A0A0G1PJS4_9BACT</name>
<accession>A0A0G1PJS4</accession>
<dbReference type="AlphaFoldDB" id="A0A0G1PJS4"/>
<sequence length="91" mass="10071">MARPRGVAKPHQNKLLEPMVGIEPTTYGLQNRCSTTELHRRGGQSWIRTSEGVSQQIYSLSRLTASVSARMEPLTGIEPVTSSLPWMCSTD</sequence>
<reference evidence="1 2" key="1">
    <citation type="journal article" date="2015" name="Nature">
        <title>rRNA introns, odd ribosomes, and small enigmatic genomes across a large radiation of phyla.</title>
        <authorList>
            <person name="Brown C.T."/>
            <person name="Hug L.A."/>
            <person name="Thomas B.C."/>
            <person name="Sharon I."/>
            <person name="Castelle C.J."/>
            <person name="Singh A."/>
            <person name="Wilkins M.J."/>
            <person name="Williams K.H."/>
            <person name="Banfield J.F."/>
        </authorList>
    </citation>
    <scope>NUCLEOTIDE SEQUENCE [LARGE SCALE GENOMIC DNA]</scope>
</reference>
<gene>
    <name evidence="1" type="ORF">UX09_C0067G0015</name>
</gene>
<evidence type="ECO:0000313" key="1">
    <source>
        <dbReference type="EMBL" id="KKU05628.1"/>
    </source>
</evidence>
<protein>
    <submittedName>
        <fullName evidence="1">Uncharacterized protein</fullName>
    </submittedName>
</protein>